<feature type="non-terminal residue" evidence="5">
    <location>
        <position position="1"/>
    </location>
</feature>
<keyword evidence="3" id="KW-1133">Transmembrane helix</keyword>
<reference evidence="5" key="1">
    <citation type="submission" date="2013-08" db="EMBL/GenBank/DDBJ databases">
        <authorList>
            <person name="Mendez C."/>
            <person name="Richter M."/>
            <person name="Ferrer M."/>
            <person name="Sanchez J."/>
        </authorList>
    </citation>
    <scope>NUCLEOTIDE SEQUENCE</scope>
</reference>
<dbReference type="GO" id="GO:0005576">
    <property type="term" value="C:extracellular region"/>
    <property type="evidence" value="ECO:0007669"/>
    <property type="project" value="TreeGrafter"/>
</dbReference>
<accession>T0YR89</accession>
<protein>
    <submittedName>
        <fullName evidence="5">Protein belonging to Uncharacterized protein family UPF0182</fullName>
    </submittedName>
</protein>
<reference evidence="5" key="2">
    <citation type="journal article" date="2014" name="ISME J.">
        <title>Microbial stratification in low pH oxic and suboxic macroscopic growths along an acid mine drainage.</title>
        <authorList>
            <person name="Mendez-Garcia C."/>
            <person name="Mesa V."/>
            <person name="Sprenger R.R."/>
            <person name="Richter M."/>
            <person name="Diez M.S."/>
            <person name="Solano J."/>
            <person name="Bargiela R."/>
            <person name="Golyshina O.V."/>
            <person name="Manteca A."/>
            <person name="Ramos J.L."/>
            <person name="Gallego J.R."/>
            <person name="Llorente I."/>
            <person name="Martins Dos Santos V.A."/>
            <person name="Jensen O.N."/>
            <person name="Pelaez A.I."/>
            <person name="Sanchez J."/>
            <person name="Ferrer M."/>
        </authorList>
    </citation>
    <scope>NUCLEOTIDE SEQUENCE</scope>
</reference>
<name>T0YR89_9ZZZZ</name>
<dbReference type="PANTHER" id="PTHR39344:SF1">
    <property type="entry name" value="UPF0182 PROTEIN SLL1060"/>
    <property type="match status" value="1"/>
</dbReference>
<feature type="non-terminal residue" evidence="5">
    <location>
        <position position="168"/>
    </location>
</feature>
<dbReference type="EMBL" id="AUZX01013407">
    <property type="protein sequence ID" value="EQD35643.1"/>
    <property type="molecule type" value="Genomic_DNA"/>
</dbReference>
<gene>
    <name evidence="5" type="ORF">B1A_18188</name>
</gene>
<dbReference type="InterPro" id="IPR005372">
    <property type="entry name" value="UPF0182"/>
</dbReference>
<dbReference type="GO" id="GO:0016020">
    <property type="term" value="C:membrane"/>
    <property type="evidence" value="ECO:0007669"/>
    <property type="project" value="InterPro"/>
</dbReference>
<dbReference type="PANTHER" id="PTHR39344">
    <property type="entry name" value="UPF0182 PROTEIN SLL1060"/>
    <property type="match status" value="1"/>
</dbReference>
<evidence type="ECO:0000256" key="2">
    <source>
        <dbReference type="ARBA" id="ARBA00022692"/>
    </source>
</evidence>
<keyword evidence="1" id="KW-1003">Cell membrane</keyword>
<comment type="caution">
    <text evidence="5">The sequence shown here is derived from an EMBL/GenBank/DDBJ whole genome shotgun (WGS) entry which is preliminary data.</text>
</comment>
<evidence type="ECO:0000256" key="3">
    <source>
        <dbReference type="ARBA" id="ARBA00022989"/>
    </source>
</evidence>
<proteinExistence type="predicted"/>
<sequence>YMLHGVLEPVVTAVRELDTSALPNQTWADTHLVYTHGYGVVAAPANSATPDGTPDFVAGNLPPTSSSSALRLREPGVFYAPGQDQYVVVQTRQPEVDYQASSGNQSSQGSGSGGVPIGSFLSRAAFAIHLHDFNLLVSNLLTARSRIIPITGVRAAVEKALPFLQVSA</sequence>
<keyword evidence="4" id="KW-0472">Membrane</keyword>
<evidence type="ECO:0000313" key="5">
    <source>
        <dbReference type="EMBL" id="EQD35643.1"/>
    </source>
</evidence>
<evidence type="ECO:0000256" key="4">
    <source>
        <dbReference type="ARBA" id="ARBA00023136"/>
    </source>
</evidence>
<dbReference type="Pfam" id="PF03699">
    <property type="entry name" value="UPF0182"/>
    <property type="match status" value="1"/>
</dbReference>
<keyword evidence="2" id="KW-0812">Transmembrane</keyword>
<evidence type="ECO:0000256" key="1">
    <source>
        <dbReference type="ARBA" id="ARBA00022475"/>
    </source>
</evidence>
<dbReference type="AlphaFoldDB" id="T0YR89"/>
<organism evidence="5">
    <name type="scientific">mine drainage metagenome</name>
    <dbReference type="NCBI Taxonomy" id="410659"/>
    <lineage>
        <taxon>unclassified sequences</taxon>
        <taxon>metagenomes</taxon>
        <taxon>ecological metagenomes</taxon>
    </lineage>
</organism>